<dbReference type="EMBL" id="HBUE01173409">
    <property type="protein sequence ID" value="CAG6516473.1"/>
    <property type="molecule type" value="Transcribed_RNA"/>
</dbReference>
<reference evidence="2" key="1">
    <citation type="submission" date="2021-05" db="EMBL/GenBank/DDBJ databases">
        <authorList>
            <person name="Alioto T."/>
            <person name="Alioto T."/>
            <person name="Gomez Garrido J."/>
        </authorList>
    </citation>
    <scope>NUCLEOTIDE SEQUENCE</scope>
</reference>
<protein>
    <submittedName>
        <fullName evidence="2">(northern house mosquito) hypothetical protein</fullName>
    </submittedName>
</protein>
<evidence type="ECO:0000313" key="2">
    <source>
        <dbReference type="EMBL" id="CAG6516473.1"/>
    </source>
</evidence>
<feature type="compositionally biased region" description="Polar residues" evidence="1">
    <location>
        <begin position="1"/>
        <end position="14"/>
    </location>
</feature>
<name>A0A8D8DR91_CULPI</name>
<evidence type="ECO:0000256" key="1">
    <source>
        <dbReference type="SAM" id="MobiDB-lite"/>
    </source>
</evidence>
<feature type="region of interest" description="Disordered" evidence="1">
    <location>
        <begin position="1"/>
        <end position="23"/>
    </location>
</feature>
<proteinExistence type="predicted"/>
<sequence length="99" mass="11282">MMGNNEKSLTNPYSFSGGEKTEKSFPELSHSLLQTPNCYVYQKESKKLSFAFPSLNSHTISGEICENSFQTIASVNRKWVRGRLSGFERGRKRKSIGWK</sequence>
<dbReference type="EMBL" id="HBUE01278877">
    <property type="protein sequence ID" value="CAG6567972.1"/>
    <property type="molecule type" value="Transcribed_RNA"/>
</dbReference>
<organism evidence="2">
    <name type="scientific">Culex pipiens</name>
    <name type="common">House mosquito</name>
    <dbReference type="NCBI Taxonomy" id="7175"/>
    <lineage>
        <taxon>Eukaryota</taxon>
        <taxon>Metazoa</taxon>
        <taxon>Ecdysozoa</taxon>
        <taxon>Arthropoda</taxon>
        <taxon>Hexapoda</taxon>
        <taxon>Insecta</taxon>
        <taxon>Pterygota</taxon>
        <taxon>Neoptera</taxon>
        <taxon>Endopterygota</taxon>
        <taxon>Diptera</taxon>
        <taxon>Nematocera</taxon>
        <taxon>Culicoidea</taxon>
        <taxon>Culicidae</taxon>
        <taxon>Culicinae</taxon>
        <taxon>Culicini</taxon>
        <taxon>Culex</taxon>
        <taxon>Culex</taxon>
    </lineage>
</organism>
<dbReference type="AlphaFoldDB" id="A0A8D8DR91"/>
<accession>A0A8D8DR91</accession>